<proteinExistence type="predicted"/>
<dbReference type="RefSeq" id="WP_098193791.1">
    <property type="nucleotide sequence ID" value="NZ_CP023777.1"/>
</dbReference>
<dbReference type="InterPro" id="IPR016032">
    <property type="entry name" value="Sig_transdc_resp-reg_C-effctor"/>
</dbReference>
<dbReference type="Proteomes" id="UP000220133">
    <property type="component" value="Chromosome"/>
</dbReference>
<keyword evidence="2" id="KW-1185">Reference proteome</keyword>
<accession>A0A291QTW8</accession>
<dbReference type="KEGG" id="cbae:COR50_09635"/>
<evidence type="ECO:0000313" key="1">
    <source>
        <dbReference type="EMBL" id="ATL47410.1"/>
    </source>
</evidence>
<dbReference type="AlphaFoldDB" id="A0A291QTW8"/>
<evidence type="ECO:0000313" key="2">
    <source>
        <dbReference type="Proteomes" id="UP000220133"/>
    </source>
</evidence>
<gene>
    <name evidence="1" type="ORF">COR50_09635</name>
</gene>
<name>A0A291QTW8_9BACT</name>
<reference evidence="1 2" key="1">
    <citation type="submission" date="2017-10" db="EMBL/GenBank/DDBJ databases">
        <title>Paenichitinophaga pekingensis gen. nov., sp. nov., isolated from activated sludge.</title>
        <authorList>
            <person name="Jin D."/>
            <person name="Kong X."/>
            <person name="Deng Y."/>
            <person name="Bai Z."/>
        </authorList>
    </citation>
    <scope>NUCLEOTIDE SEQUENCE [LARGE SCALE GENOMIC DNA]</scope>
    <source>
        <strain evidence="1 2">13</strain>
    </source>
</reference>
<dbReference type="EMBL" id="CP023777">
    <property type="protein sequence ID" value="ATL47410.1"/>
    <property type="molecule type" value="Genomic_DNA"/>
</dbReference>
<dbReference type="SUPFAM" id="SSF46894">
    <property type="entry name" value="C-terminal effector domain of the bipartite response regulators"/>
    <property type="match status" value="1"/>
</dbReference>
<protein>
    <submittedName>
        <fullName evidence="1">Uncharacterized protein</fullName>
    </submittedName>
</protein>
<dbReference type="GO" id="GO:0003677">
    <property type="term" value="F:DNA binding"/>
    <property type="evidence" value="ECO:0007669"/>
    <property type="project" value="InterPro"/>
</dbReference>
<dbReference type="GO" id="GO:0006355">
    <property type="term" value="P:regulation of DNA-templated transcription"/>
    <property type="evidence" value="ECO:0007669"/>
    <property type="project" value="InterPro"/>
</dbReference>
<sequence length="210" mass="23767">MEAVITADIVNSTKLDSRDFQLLLIEIQEQFPECDKLEFYRGDSFQVLVKDAATVYHKMLQCRLKAISHSMQEARVDIRQSISLGYVAADISNLDSHLEDIFVTSGRALDRITDPKSQQHLLITCGDAIFDISYDLIAHYTDSLVSQVTAKQAEVLYYLLLGKNQKEAATLLKKSAATINQQVKAARFEEMAYLLEQYKVLTQAFIEHGK</sequence>
<dbReference type="OrthoDB" id="7064118at2"/>
<organism evidence="1 2">
    <name type="scientific">Chitinophaga caeni</name>
    <dbReference type="NCBI Taxonomy" id="2029983"/>
    <lineage>
        <taxon>Bacteria</taxon>
        <taxon>Pseudomonadati</taxon>
        <taxon>Bacteroidota</taxon>
        <taxon>Chitinophagia</taxon>
        <taxon>Chitinophagales</taxon>
        <taxon>Chitinophagaceae</taxon>
        <taxon>Chitinophaga</taxon>
    </lineage>
</organism>